<protein>
    <submittedName>
        <fullName evidence="3">Putative transmembrane protein</fullName>
    </submittedName>
</protein>
<reference evidence="3" key="2">
    <citation type="journal article" date="2006" name="Microbiology (Mosc.)">
        <title>Absence of plasmids encoding adhesion-related proteins innon-insect-transmissible strains of Spiroplasma citri.</title>
        <authorList>
            <person name="Berho N."/>
            <person name="Duret S."/>
            <person name="Renaudin J."/>
        </authorList>
    </citation>
    <scope>NUCLEOTIDE SEQUENCE</scope>
    <source>
        <strain evidence="3">GII3</strain>
        <plasmid evidence="3">pSci5</plasmid>
    </source>
</reference>
<evidence type="ECO:0000313" key="3">
    <source>
        <dbReference type="EMBL" id="CAI94292.1"/>
    </source>
</evidence>
<keyword evidence="1" id="KW-1133">Transmembrane helix</keyword>
<accession>Q3ZVJ6</accession>
<feature type="transmembrane region" description="Helical" evidence="1">
    <location>
        <begin position="223"/>
        <end position="243"/>
    </location>
</feature>
<sequence>MKKLLSLLSVLTISGTAIQTTIAASPYQKEQEKEYYQDTINYEFFLREPNKIFFTFSKKRWNEIKQLYHDIYIKNKKNIKYQKKTFNINFIDILNNGVWQDWRLNSNSYNAISEKIIDNFDLINNIIEKTKQDYYQLNTNDEKSYFSFFPSTKGVPYSYITEISNQINKVNNYLNWNNLNIVVKGGIIGAVICGSILIIFFSSAAAFFGLANNIRFMASGIVNNAKIGILIGYIYGSGIAWIIN</sequence>
<keyword evidence="2" id="KW-0732">Signal</keyword>
<gene>
    <name evidence="3" type="primary">pN</name>
</gene>
<reference evidence="3" key="1">
    <citation type="submission" date="2005-05" db="EMBL/GenBank/DDBJ databases">
        <authorList>
            <person name="Foissac X."/>
        </authorList>
    </citation>
    <scope>NUCLEOTIDE SEQUENCE</scope>
    <source>
        <strain evidence="3">GII3</strain>
        <plasmid evidence="3">pSci5</plasmid>
    </source>
</reference>
<name>Q3ZVJ6_SPICI</name>
<dbReference type="AlphaFoldDB" id="Q3ZVJ6"/>
<evidence type="ECO:0000256" key="1">
    <source>
        <dbReference type="SAM" id="Phobius"/>
    </source>
</evidence>
<dbReference type="EMBL" id="AJ969073">
    <property type="protein sequence ID" value="CAI94292.1"/>
    <property type="molecule type" value="Genomic_DNA"/>
</dbReference>
<evidence type="ECO:0000256" key="2">
    <source>
        <dbReference type="SAM" id="SignalP"/>
    </source>
</evidence>
<organism evidence="3">
    <name type="scientific">Spiroplasma citri</name>
    <dbReference type="NCBI Taxonomy" id="2133"/>
    <lineage>
        <taxon>Bacteria</taxon>
        <taxon>Bacillati</taxon>
        <taxon>Mycoplasmatota</taxon>
        <taxon>Mollicutes</taxon>
        <taxon>Entomoplasmatales</taxon>
        <taxon>Spiroplasmataceae</taxon>
        <taxon>Spiroplasma</taxon>
    </lineage>
</organism>
<keyword evidence="1" id="KW-0472">Membrane</keyword>
<feature type="signal peptide" evidence="2">
    <location>
        <begin position="1"/>
        <end position="23"/>
    </location>
</feature>
<keyword evidence="3" id="KW-0614">Plasmid</keyword>
<feature type="transmembrane region" description="Helical" evidence="1">
    <location>
        <begin position="187"/>
        <end position="211"/>
    </location>
</feature>
<keyword evidence="1 3" id="KW-0812">Transmembrane</keyword>
<proteinExistence type="predicted"/>
<feature type="chain" id="PRO_5004231489" evidence="2">
    <location>
        <begin position="24"/>
        <end position="244"/>
    </location>
</feature>
<geneLocation type="plasmid" evidence="3">
    <name>pSci5</name>
</geneLocation>
<dbReference type="RefSeq" id="WP_011310472.1">
    <property type="nucleotide sequence ID" value="NC_007391.1"/>
</dbReference>